<dbReference type="Gene3D" id="3.30.420.10">
    <property type="entry name" value="Ribonuclease H-like superfamily/Ribonuclease H"/>
    <property type="match status" value="1"/>
</dbReference>
<evidence type="ECO:0000256" key="5">
    <source>
        <dbReference type="ARBA" id="ARBA00022840"/>
    </source>
</evidence>
<dbReference type="GO" id="GO:0003887">
    <property type="term" value="F:DNA-directed DNA polymerase activity"/>
    <property type="evidence" value="ECO:0007669"/>
    <property type="project" value="InterPro"/>
</dbReference>
<dbReference type="SMART" id="SM00487">
    <property type="entry name" value="DEXDc"/>
    <property type="match status" value="1"/>
</dbReference>
<evidence type="ECO:0000259" key="8">
    <source>
        <dbReference type="PROSITE" id="PS51193"/>
    </source>
</evidence>
<keyword evidence="10" id="KW-0347">Helicase</keyword>
<dbReference type="InterPro" id="IPR012337">
    <property type="entry name" value="RNaseH-like_sf"/>
</dbReference>
<dbReference type="InterPro" id="IPR014001">
    <property type="entry name" value="Helicase_ATP-bd"/>
</dbReference>
<accession>A0A927BTA5</accession>
<keyword evidence="1 6" id="KW-0540">Nuclease</keyword>
<dbReference type="InterPro" id="IPR006310">
    <property type="entry name" value="DinG"/>
</dbReference>
<dbReference type="GO" id="GO:0003677">
    <property type="term" value="F:DNA binding"/>
    <property type="evidence" value="ECO:0007669"/>
    <property type="project" value="InterPro"/>
</dbReference>
<dbReference type="SMART" id="SM00479">
    <property type="entry name" value="EXOIII"/>
    <property type="match status" value="1"/>
</dbReference>
<comment type="similarity">
    <text evidence="6 7">Belongs to the helicase family. DinG subfamily. Type 2 sub-subfamily.</text>
</comment>
<keyword evidence="3 6" id="KW-0378">Hydrolase</keyword>
<sequence>MKFAVLDFETTGHQATDEIIQIGLVLLDGQMEEQDAFSSYVKPEQAIPPFISQLTGITDADVAEAPSLEEAMRSVLPHLQDAVLVAHNAGFDLGFLNRALEQCGYMSFSGRTLDTVALLKVVYPSLTTYQLGAAAQQFDIAHERPHQADSDARATAHLLQLAAAKMRELPLLTLERLAELLQDTRDLGWFVQQLLQEKQDETSLDLQANRYYRSLALQVEDWTDTMPPREGEGPPLTDVSYETFIEQLKSSFREHAANYEDRAAQHQMFDEVHEALEADRHLLIEAGTGTGKSMGYLIPGLFYGIKHDAKIVVSTHTINLQEQLRARDIPQLQAIMPFDFRAAVFKGRGNYLCLRKFENKLTGQEFGAPSEDKMTAAQMVVWLNETEHGDQEELHFGNRGNEFWNTVSSDADSCLNRACPWFRRCYYHRAKQEANTADVIITNHSLLFTDIRAEHRLLPGYERLIVDEAHHLEEVAGKHLGMRVSQGSIHVPLQRLCKDVRTGQVHQLRAMLAQEDDEYSAAWTETIDTLVPAFLEARESWEELLELLYAATTGGRSEASPEAPAQTVVRLKKETLPSGWEGVQAAEERVYSGLGRLVKEMDKLIGQVKERVEDSGVQSLVTDINGAVKDAARARDELHLFTRLDEPLNVYWIEASERYRAKSVHLYAVPADVSAQLKQYLFEAKKSVILTSATLSVQKSFAYACEQFGLSGEEEQGRLKTVQLPSPFNYREQALVMIPRNFPTLRGAAGESAFVEKLVASLAEAAAETKGRMLVLFTSYRMLRQVYEPLRQMLERNKIDVIGQGMDSGNRSKLTRRFREQPQAVLLGTSSFWEGVDIPGEDLTCLAIVRLPFQPPNHPLVEAKAELLQQAGQNPFMKLSIPQAVIRFKQGFGRLVRSGSDRGIVLIYDTRVIESYYGKHFLYSLPGPKIEHMHLEQIVPRIRQWLGAESKEA</sequence>
<dbReference type="GO" id="GO:0016818">
    <property type="term" value="F:hydrolase activity, acting on acid anhydrides, in phosphorus-containing anhydrides"/>
    <property type="evidence" value="ECO:0007669"/>
    <property type="project" value="InterPro"/>
</dbReference>
<evidence type="ECO:0000256" key="3">
    <source>
        <dbReference type="ARBA" id="ARBA00022801"/>
    </source>
</evidence>
<dbReference type="EC" id="3.1.-.-" evidence="6 7"/>
<dbReference type="GO" id="GO:0003678">
    <property type="term" value="F:DNA helicase activity"/>
    <property type="evidence" value="ECO:0007669"/>
    <property type="project" value="TreeGrafter"/>
</dbReference>
<feature type="binding site" evidence="6">
    <location>
        <begin position="286"/>
        <end position="293"/>
    </location>
    <ligand>
        <name>ATP</name>
        <dbReference type="ChEBI" id="CHEBI:30616"/>
    </ligand>
</feature>
<dbReference type="GO" id="GO:0008408">
    <property type="term" value="F:3'-5' exonuclease activity"/>
    <property type="evidence" value="ECO:0007669"/>
    <property type="project" value="UniProtKB-UniRule"/>
</dbReference>
<dbReference type="Pfam" id="PF13307">
    <property type="entry name" value="Helicase_C_2"/>
    <property type="match status" value="1"/>
</dbReference>
<keyword evidence="2 6" id="KW-0547">Nucleotide-binding</keyword>
<dbReference type="AlphaFoldDB" id="A0A927BTA5"/>
<protein>
    <recommendedName>
        <fullName evidence="6 7">3'-5' exonuclease DinG</fullName>
        <ecNumber evidence="6 7">3.1.-.-</ecNumber>
    </recommendedName>
</protein>
<dbReference type="InterPro" id="IPR006555">
    <property type="entry name" value="ATP-dep_Helicase_C"/>
</dbReference>
<dbReference type="Pfam" id="PF00929">
    <property type="entry name" value="RNase_T"/>
    <property type="match status" value="1"/>
</dbReference>
<dbReference type="NCBIfam" id="TIGR00573">
    <property type="entry name" value="dnaq"/>
    <property type="match status" value="1"/>
</dbReference>
<dbReference type="GO" id="GO:0005524">
    <property type="term" value="F:ATP binding"/>
    <property type="evidence" value="ECO:0007669"/>
    <property type="project" value="UniProtKB-UniRule"/>
</dbReference>
<dbReference type="CDD" id="cd06127">
    <property type="entry name" value="DEDDh"/>
    <property type="match status" value="1"/>
</dbReference>
<name>A0A927BTA5_9BACL</name>
<evidence type="ECO:0000256" key="1">
    <source>
        <dbReference type="ARBA" id="ARBA00022722"/>
    </source>
</evidence>
<dbReference type="InterPro" id="IPR036397">
    <property type="entry name" value="RNaseH_sf"/>
</dbReference>
<keyword evidence="5 6" id="KW-0067">ATP-binding</keyword>
<dbReference type="InterPro" id="IPR001650">
    <property type="entry name" value="Helicase_C-like"/>
</dbReference>
<dbReference type="RefSeq" id="WP_190916439.1">
    <property type="nucleotide sequence ID" value="NZ_JACXIZ010000014.1"/>
</dbReference>
<dbReference type="NCBIfam" id="NF005981">
    <property type="entry name" value="PRK08074.1"/>
    <property type="match status" value="1"/>
</dbReference>
<evidence type="ECO:0000256" key="2">
    <source>
        <dbReference type="ARBA" id="ARBA00022741"/>
    </source>
</evidence>
<comment type="function">
    <text evidence="6 7">3'-5' exonuclease.</text>
</comment>
<dbReference type="Gene3D" id="3.40.50.300">
    <property type="entry name" value="P-loop containing nucleotide triphosphate hydrolases"/>
    <property type="match status" value="2"/>
</dbReference>
<evidence type="ECO:0000256" key="6">
    <source>
        <dbReference type="HAMAP-Rule" id="MF_02206"/>
    </source>
</evidence>
<dbReference type="SMART" id="SM00491">
    <property type="entry name" value="HELICc2"/>
    <property type="match status" value="1"/>
</dbReference>
<dbReference type="EMBL" id="JACXIZ010000014">
    <property type="protein sequence ID" value="MBD2845124.1"/>
    <property type="molecule type" value="Genomic_DNA"/>
</dbReference>
<evidence type="ECO:0000256" key="4">
    <source>
        <dbReference type="ARBA" id="ARBA00022839"/>
    </source>
</evidence>
<evidence type="ECO:0000313" key="11">
    <source>
        <dbReference type="Proteomes" id="UP000621560"/>
    </source>
</evidence>
<keyword evidence="11" id="KW-1185">Reference proteome</keyword>
<dbReference type="PROSITE" id="PS51193">
    <property type="entry name" value="HELICASE_ATP_BIND_2"/>
    <property type="match status" value="1"/>
</dbReference>
<dbReference type="HAMAP" id="MF_02206">
    <property type="entry name" value="DinG_exonucl"/>
    <property type="match status" value="1"/>
</dbReference>
<dbReference type="FunFam" id="3.30.420.10:FF:000045">
    <property type="entry name" value="3'-5' exonuclease DinG"/>
    <property type="match status" value="1"/>
</dbReference>
<dbReference type="Proteomes" id="UP000621560">
    <property type="component" value="Unassembled WGS sequence"/>
</dbReference>
<feature type="domain" description="Helicase ATP-binding" evidence="8">
    <location>
        <begin position="251"/>
        <end position="516"/>
    </location>
</feature>
<evidence type="ECO:0000256" key="7">
    <source>
        <dbReference type="RuleBase" id="RU364106"/>
    </source>
</evidence>
<dbReference type="NCBIfam" id="TIGR01407">
    <property type="entry name" value="dinG_rel"/>
    <property type="match status" value="1"/>
</dbReference>
<feature type="short sequence motif" description="DEAH box" evidence="6">
    <location>
        <begin position="467"/>
        <end position="470"/>
    </location>
</feature>
<dbReference type="InterPro" id="IPR014013">
    <property type="entry name" value="Helic_SF1/SF2_ATP-bd_DinG/Rad3"/>
</dbReference>
<dbReference type="InterPro" id="IPR013520">
    <property type="entry name" value="Ribonucl_H"/>
</dbReference>
<dbReference type="GO" id="GO:0006260">
    <property type="term" value="P:DNA replication"/>
    <property type="evidence" value="ECO:0007669"/>
    <property type="project" value="InterPro"/>
</dbReference>
<dbReference type="SUPFAM" id="SSF52540">
    <property type="entry name" value="P-loop containing nucleoside triphosphate hydrolases"/>
    <property type="match status" value="1"/>
</dbReference>
<evidence type="ECO:0000259" key="9">
    <source>
        <dbReference type="PROSITE" id="PS51194"/>
    </source>
</evidence>
<dbReference type="SUPFAM" id="SSF53098">
    <property type="entry name" value="Ribonuclease H-like"/>
    <property type="match status" value="1"/>
</dbReference>
<dbReference type="InterPro" id="IPR006054">
    <property type="entry name" value="DnaQ"/>
</dbReference>
<feature type="domain" description="Helicase C-terminal" evidence="9">
    <location>
        <begin position="754"/>
        <end position="946"/>
    </location>
</feature>
<proteinExistence type="inferred from homology"/>
<reference evidence="10" key="1">
    <citation type="submission" date="2020-09" db="EMBL/GenBank/DDBJ databases">
        <title>A novel bacterium of genus Paenibacillus, isolated from South China Sea.</title>
        <authorList>
            <person name="Huang H."/>
            <person name="Mo K."/>
            <person name="Hu Y."/>
        </authorList>
    </citation>
    <scope>NUCLEOTIDE SEQUENCE</scope>
    <source>
        <strain evidence="10">IB182496</strain>
    </source>
</reference>
<dbReference type="InterPro" id="IPR027417">
    <property type="entry name" value="P-loop_NTPase"/>
</dbReference>
<dbReference type="InterPro" id="IPR045028">
    <property type="entry name" value="DinG/Rad3-like"/>
</dbReference>
<keyword evidence="4 6" id="KW-0269">Exonuclease</keyword>
<dbReference type="PANTHER" id="PTHR11472">
    <property type="entry name" value="DNA REPAIR DEAD HELICASE RAD3/XP-D SUBFAMILY MEMBER"/>
    <property type="match status" value="1"/>
</dbReference>
<dbReference type="PROSITE" id="PS51194">
    <property type="entry name" value="HELICASE_CTER"/>
    <property type="match status" value="1"/>
</dbReference>
<dbReference type="PANTHER" id="PTHR11472:SF34">
    <property type="entry name" value="REGULATOR OF TELOMERE ELONGATION HELICASE 1"/>
    <property type="match status" value="1"/>
</dbReference>
<comment type="caution">
    <text evidence="10">The sequence shown here is derived from an EMBL/GenBank/DDBJ whole genome shotgun (WGS) entry which is preliminary data.</text>
</comment>
<organism evidence="10 11">
    <name type="scientific">Paenibacillus sabuli</name>
    <dbReference type="NCBI Taxonomy" id="2772509"/>
    <lineage>
        <taxon>Bacteria</taxon>
        <taxon>Bacillati</taxon>
        <taxon>Bacillota</taxon>
        <taxon>Bacilli</taxon>
        <taxon>Bacillales</taxon>
        <taxon>Paenibacillaceae</taxon>
        <taxon>Paenibacillus</taxon>
    </lineage>
</organism>
<evidence type="ECO:0000313" key="10">
    <source>
        <dbReference type="EMBL" id="MBD2845124.1"/>
    </source>
</evidence>
<gene>
    <name evidence="6 7 10" type="primary">dinG</name>
    <name evidence="10" type="ORF">IDH44_07965</name>
</gene>